<organism evidence="2 3">
    <name type="scientific">Candidatus Yanofskybacteria bacterium CG10_big_fil_rev_8_21_14_0_10_36_16</name>
    <dbReference type="NCBI Taxonomy" id="1975096"/>
    <lineage>
        <taxon>Bacteria</taxon>
        <taxon>Candidatus Yanofskyibacteriota</taxon>
    </lineage>
</organism>
<dbReference type="PANTHER" id="PTHR11138:SF5">
    <property type="entry name" value="METHIONYL-TRNA FORMYLTRANSFERASE, MITOCHONDRIAL"/>
    <property type="match status" value="1"/>
</dbReference>
<dbReference type="Gene3D" id="3.40.50.12230">
    <property type="match status" value="1"/>
</dbReference>
<dbReference type="Pfam" id="PF00551">
    <property type="entry name" value="Formyl_trans_N"/>
    <property type="match status" value="1"/>
</dbReference>
<dbReference type="SUPFAM" id="SSF53328">
    <property type="entry name" value="Formyltransferase"/>
    <property type="match status" value="1"/>
</dbReference>
<dbReference type="Proteomes" id="UP000228496">
    <property type="component" value="Unassembled WGS sequence"/>
</dbReference>
<name>A0A2J0QB81_9BACT</name>
<protein>
    <submittedName>
        <fullName evidence="2">Formyl transferase</fullName>
    </submittedName>
</protein>
<accession>A0A2J0QB81</accession>
<dbReference type="PANTHER" id="PTHR11138">
    <property type="entry name" value="METHIONYL-TRNA FORMYLTRANSFERASE"/>
    <property type="match status" value="1"/>
</dbReference>
<dbReference type="GO" id="GO:0005829">
    <property type="term" value="C:cytosol"/>
    <property type="evidence" value="ECO:0007669"/>
    <property type="project" value="TreeGrafter"/>
</dbReference>
<dbReference type="InterPro" id="IPR036477">
    <property type="entry name" value="Formyl_transf_N_sf"/>
</dbReference>
<feature type="domain" description="Formyl transferase N-terminal" evidence="1">
    <location>
        <begin position="72"/>
        <end position="173"/>
    </location>
</feature>
<comment type="caution">
    <text evidence="2">The sequence shown here is derived from an EMBL/GenBank/DDBJ whole genome shotgun (WGS) entry which is preliminary data.</text>
</comment>
<dbReference type="AlphaFoldDB" id="A0A2J0QB81"/>
<reference evidence="2 3" key="1">
    <citation type="submission" date="2017-09" db="EMBL/GenBank/DDBJ databases">
        <title>Depth-based differentiation of microbial function through sediment-hosted aquifers and enrichment of novel symbionts in the deep terrestrial subsurface.</title>
        <authorList>
            <person name="Probst A.J."/>
            <person name="Ladd B."/>
            <person name="Jarett J.K."/>
            <person name="Geller-Mcgrath D.E."/>
            <person name="Sieber C.M."/>
            <person name="Emerson J.B."/>
            <person name="Anantharaman K."/>
            <person name="Thomas B.C."/>
            <person name="Malmstrom R."/>
            <person name="Stieglmeier M."/>
            <person name="Klingl A."/>
            <person name="Woyke T."/>
            <person name="Ryan C.M."/>
            <person name="Banfield J.F."/>
        </authorList>
    </citation>
    <scope>NUCLEOTIDE SEQUENCE [LARGE SCALE GENOMIC DNA]</scope>
    <source>
        <strain evidence="2">CG10_big_fil_rev_8_21_14_0_10_36_16</strain>
    </source>
</reference>
<dbReference type="CDD" id="cd08369">
    <property type="entry name" value="FMT_core"/>
    <property type="match status" value="1"/>
</dbReference>
<sequence>MIKKVILMGRKPGASMALKWLLNNGIEVPFVVADPNEAFKIKLKDTALALGIPIVTEGYIYDLIRQKDTSINNVDLVISYLYWKRIRDPLINLPQVGCINFHPAPLPDYKGRAGYNTAILDKREDYGVSAHFIDSEEFDAGPIIKVKKFPISPVTENALSLEEKSQDYLLELFKEVIQLFIEGDEVITTSNLGGVYWSKKDLERNKEINLNEDSAEEMDRKIRAFFFPPYCGAKLIIGDQEVTLINKKILKYLSNRLNR</sequence>
<gene>
    <name evidence="2" type="ORF">COV29_02125</name>
</gene>
<evidence type="ECO:0000259" key="1">
    <source>
        <dbReference type="Pfam" id="PF00551"/>
    </source>
</evidence>
<keyword evidence="2" id="KW-0808">Transferase</keyword>
<dbReference type="GO" id="GO:0004479">
    <property type="term" value="F:methionyl-tRNA formyltransferase activity"/>
    <property type="evidence" value="ECO:0007669"/>
    <property type="project" value="TreeGrafter"/>
</dbReference>
<evidence type="ECO:0000313" key="2">
    <source>
        <dbReference type="EMBL" id="PJE51049.1"/>
    </source>
</evidence>
<dbReference type="EMBL" id="PCXQ01000004">
    <property type="protein sequence ID" value="PJE51049.1"/>
    <property type="molecule type" value="Genomic_DNA"/>
</dbReference>
<evidence type="ECO:0000313" key="3">
    <source>
        <dbReference type="Proteomes" id="UP000228496"/>
    </source>
</evidence>
<proteinExistence type="predicted"/>
<dbReference type="InterPro" id="IPR002376">
    <property type="entry name" value="Formyl_transf_N"/>
</dbReference>